<dbReference type="EMBL" id="JACHMJ010000001">
    <property type="protein sequence ID" value="MBB5843420.1"/>
    <property type="molecule type" value="Genomic_DNA"/>
</dbReference>
<dbReference type="RefSeq" id="WP_184236122.1">
    <property type="nucleotide sequence ID" value="NZ_JACHMJ010000001.1"/>
</dbReference>
<keyword evidence="1" id="KW-1133">Transmembrane helix</keyword>
<proteinExistence type="predicted"/>
<accession>A0A841AHV8</accession>
<name>A0A841AHV8_9MICO</name>
<dbReference type="InterPro" id="IPR025241">
    <property type="entry name" value="DUF4190"/>
</dbReference>
<evidence type="ECO:0000256" key="1">
    <source>
        <dbReference type="SAM" id="Phobius"/>
    </source>
</evidence>
<feature type="transmembrane region" description="Helical" evidence="1">
    <location>
        <begin position="20"/>
        <end position="51"/>
    </location>
</feature>
<dbReference type="Proteomes" id="UP000536685">
    <property type="component" value="Unassembled WGS sequence"/>
</dbReference>
<keyword evidence="1" id="KW-0472">Membrane</keyword>
<protein>
    <recommendedName>
        <fullName evidence="2">DUF4190 domain-containing protein</fullName>
    </recommendedName>
</protein>
<evidence type="ECO:0000313" key="4">
    <source>
        <dbReference type="Proteomes" id="UP000536685"/>
    </source>
</evidence>
<keyword evidence="1" id="KW-0812">Transmembrane</keyword>
<dbReference type="AlphaFoldDB" id="A0A841AHV8"/>
<comment type="caution">
    <text evidence="3">The sequence shown here is derived from an EMBL/GenBank/DDBJ whole genome shotgun (WGS) entry which is preliminary data.</text>
</comment>
<sequence length="96" mass="9930">MTQTLPTTAVPTAPAATRNLSVVALILGIASVLLGLTFLVPIAAIVVGVLAYRREPEGHAFAVWGIVLGAVMAFGWFVTAVVGIVFAGPWLLVGLF</sequence>
<evidence type="ECO:0000259" key="2">
    <source>
        <dbReference type="Pfam" id="PF13828"/>
    </source>
</evidence>
<feature type="domain" description="DUF4190" evidence="2">
    <location>
        <begin position="20"/>
        <end position="78"/>
    </location>
</feature>
<feature type="transmembrane region" description="Helical" evidence="1">
    <location>
        <begin position="63"/>
        <end position="92"/>
    </location>
</feature>
<evidence type="ECO:0000313" key="3">
    <source>
        <dbReference type="EMBL" id="MBB5843420.1"/>
    </source>
</evidence>
<dbReference type="Pfam" id="PF13828">
    <property type="entry name" value="DUF4190"/>
    <property type="match status" value="1"/>
</dbReference>
<organism evidence="3 4">
    <name type="scientific">Conyzicola lurida</name>
    <dbReference type="NCBI Taxonomy" id="1172621"/>
    <lineage>
        <taxon>Bacteria</taxon>
        <taxon>Bacillati</taxon>
        <taxon>Actinomycetota</taxon>
        <taxon>Actinomycetes</taxon>
        <taxon>Micrococcales</taxon>
        <taxon>Microbacteriaceae</taxon>
        <taxon>Conyzicola</taxon>
    </lineage>
</organism>
<keyword evidence="4" id="KW-1185">Reference proteome</keyword>
<gene>
    <name evidence="3" type="ORF">HD599_001743</name>
</gene>
<reference evidence="3 4" key="1">
    <citation type="submission" date="2020-08" db="EMBL/GenBank/DDBJ databases">
        <title>Sequencing the genomes of 1000 actinobacteria strains.</title>
        <authorList>
            <person name="Klenk H.-P."/>
        </authorList>
    </citation>
    <scope>NUCLEOTIDE SEQUENCE [LARGE SCALE GENOMIC DNA]</scope>
    <source>
        <strain evidence="3 4">DSM 105784</strain>
    </source>
</reference>